<sequence length="286" mass="30098">MTPDLVAHRVPTRLGALSVRVGGEGIPTVFWHGMFIDSTTWQPVLELLDAPRRVILVDGPGHGLSAPLPRVSSIEESAAVALEVLDALGIAEPVDWVGNAWGGHVGLRLAADHPERVRSLVAVGAPTEPVTPAARRKLRLLLAIGTVIGLTGPARSAVLGTQLTDAGRRDPAVMAVVSAALDRPSRRSMLRAVRSFILGRTELTSALPSISCPTLLVVTDDRDDWTPADAGAAVAALPDGRVELVSGARTLVPLERPAELAALIASFWSGLAGSRVNPLRRRSASR</sequence>
<dbReference type="Proteomes" id="UP001241072">
    <property type="component" value="Unassembled WGS sequence"/>
</dbReference>
<keyword evidence="3" id="KW-1185">Reference proteome</keyword>
<comment type="caution">
    <text evidence="2">The sequence shown here is derived from an EMBL/GenBank/DDBJ whole genome shotgun (WGS) entry which is preliminary data.</text>
</comment>
<dbReference type="SUPFAM" id="SSF53474">
    <property type="entry name" value="alpha/beta-Hydrolases"/>
    <property type="match status" value="1"/>
</dbReference>
<name>A0ABT9BNK0_9MICO</name>
<gene>
    <name evidence="2" type="ORF">Q5716_10285</name>
</gene>
<dbReference type="Pfam" id="PF12697">
    <property type="entry name" value="Abhydrolase_6"/>
    <property type="match status" value="1"/>
</dbReference>
<feature type="domain" description="AB hydrolase-1" evidence="1">
    <location>
        <begin position="29"/>
        <end position="262"/>
    </location>
</feature>
<evidence type="ECO:0000313" key="3">
    <source>
        <dbReference type="Proteomes" id="UP001241072"/>
    </source>
</evidence>
<evidence type="ECO:0000313" key="2">
    <source>
        <dbReference type="EMBL" id="MDO7882613.1"/>
    </source>
</evidence>
<reference evidence="2 3" key="1">
    <citation type="submission" date="2023-07" db="EMBL/GenBank/DDBJ databases">
        <title>Protaetiibacter sp. nov WY-16 isolated from soil.</title>
        <authorList>
            <person name="Liu B."/>
            <person name="Wan Y."/>
        </authorList>
    </citation>
    <scope>NUCLEOTIDE SEQUENCE [LARGE SCALE GENOMIC DNA]</scope>
    <source>
        <strain evidence="2 3">WY-16</strain>
    </source>
</reference>
<dbReference type="GO" id="GO:0016787">
    <property type="term" value="F:hydrolase activity"/>
    <property type="evidence" value="ECO:0007669"/>
    <property type="project" value="UniProtKB-KW"/>
</dbReference>
<dbReference type="EMBL" id="JAUQUB010000002">
    <property type="protein sequence ID" value="MDO7882613.1"/>
    <property type="molecule type" value="Genomic_DNA"/>
</dbReference>
<accession>A0ABT9BNK0</accession>
<dbReference type="RefSeq" id="WP_305003046.1">
    <property type="nucleotide sequence ID" value="NZ_JAUQUB010000002.1"/>
</dbReference>
<dbReference type="InterPro" id="IPR000073">
    <property type="entry name" value="AB_hydrolase_1"/>
</dbReference>
<dbReference type="InterPro" id="IPR029058">
    <property type="entry name" value="AB_hydrolase_fold"/>
</dbReference>
<dbReference type="PRINTS" id="PR00111">
    <property type="entry name" value="ABHYDROLASE"/>
</dbReference>
<keyword evidence="2" id="KW-0378">Hydrolase</keyword>
<dbReference type="Gene3D" id="3.40.50.1820">
    <property type="entry name" value="alpha/beta hydrolase"/>
    <property type="match status" value="1"/>
</dbReference>
<protein>
    <submittedName>
        <fullName evidence="2">Alpha/beta fold hydrolase</fullName>
    </submittedName>
</protein>
<proteinExistence type="predicted"/>
<evidence type="ECO:0000259" key="1">
    <source>
        <dbReference type="Pfam" id="PF12697"/>
    </source>
</evidence>
<dbReference type="PANTHER" id="PTHR43798">
    <property type="entry name" value="MONOACYLGLYCEROL LIPASE"/>
    <property type="match status" value="1"/>
</dbReference>
<organism evidence="2 3">
    <name type="scientific">Antiquaquibacter soli</name>
    <dbReference type="NCBI Taxonomy" id="3064523"/>
    <lineage>
        <taxon>Bacteria</taxon>
        <taxon>Bacillati</taxon>
        <taxon>Actinomycetota</taxon>
        <taxon>Actinomycetes</taxon>
        <taxon>Micrococcales</taxon>
        <taxon>Microbacteriaceae</taxon>
        <taxon>Antiquaquibacter</taxon>
    </lineage>
</organism>
<dbReference type="InterPro" id="IPR050266">
    <property type="entry name" value="AB_hydrolase_sf"/>
</dbReference>